<name>Q7MH80_VIBVY</name>
<dbReference type="AlphaFoldDB" id="Q7MH80"/>
<reference evidence="2 3" key="1">
    <citation type="journal article" date="2003" name="Genome Res.">
        <title>Comparative genome analysis of Vibrio vulnificus, a marine pathogen.</title>
        <authorList>
            <person name="Chen C.Y."/>
            <person name="Wu K.M."/>
            <person name="Chang Y.C."/>
            <person name="Chang C.H."/>
            <person name="Tsai H.C."/>
            <person name="Liao T.L."/>
            <person name="Liu Y.M."/>
            <person name="Chen H.J."/>
            <person name="Shen A.B."/>
            <person name="Li J.C."/>
            <person name="Su T.L."/>
            <person name="Shao C.P."/>
            <person name="Lee C.T."/>
            <person name="Hor L.I."/>
            <person name="Tsai S.F."/>
        </authorList>
    </citation>
    <scope>NUCLEOTIDE SEQUENCE [LARGE SCALE GENOMIC DNA]</scope>
    <source>
        <strain evidence="2 3">YJ016</strain>
    </source>
</reference>
<sequence>MTRSVLVRASRRLPSLLCLMSMPILPIRWPRRGIMASWQDLDIDEITDWPILPQAAVVVLLMLIIQGFGYWFYLKPETEVLQRMVAEEQTLKISARIKATKVAALPQLQSQLDELTQRYEFLLKQLPVQKELATMLASVNELGIQSKLTFTRIDWGEKQTKDFLYQLPLNIELTGDYHDIGEFSEAIARLPRIISFTDVTWHRVSMESSTLHFRVKANTYQFKSEAVHEK</sequence>
<accession>Q7MH80</accession>
<dbReference type="STRING" id="672.VV93_v1c27210"/>
<evidence type="ECO:0000313" key="3">
    <source>
        <dbReference type="Proteomes" id="UP000002675"/>
    </source>
</evidence>
<dbReference type="HOGENOM" id="CLU_102444_1_0_6"/>
<dbReference type="PANTHER" id="PTHR39555:SF1">
    <property type="entry name" value="TYPE IV PILUS INNER MEMBRANE COMPONENT PILO"/>
    <property type="match status" value="1"/>
</dbReference>
<feature type="transmembrane region" description="Helical" evidence="1">
    <location>
        <begin position="12"/>
        <end position="31"/>
    </location>
</feature>
<keyword evidence="1" id="KW-0472">Membrane</keyword>
<dbReference type="eggNOG" id="COG3167">
    <property type="taxonomic scope" value="Bacteria"/>
</dbReference>
<dbReference type="Gene3D" id="3.30.70.60">
    <property type="match status" value="1"/>
</dbReference>
<dbReference type="GO" id="GO:0043683">
    <property type="term" value="P:type IV pilus assembly"/>
    <property type="evidence" value="ECO:0007669"/>
    <property type="project" value="InterPro"/>
</dbReference>
<evidence type="ECO:0000256" key="1">
    <source>
        <dbReference type="SAM" id="Phobius"/>
    </source>
</evidence>
<dbReference type="EMBL" id="BA000037">
    <property type="protein sequence ID" value="BAC95756.1"/>
    <property type="molecule type" value="Genomic_DNA"/>
</dbReference>
<protein>
    <submittedName>
        <fullName evidence="2">Type IV pilus (Tfp) assembly protein PilO</fullName>
    </submittedName>
</protein>
<dbReference type="PIRSF" id="PIRSF016482">
    <property type="entry name" value="PilO"/>
    <property type="match status" value="1"/>
</dbReference>
<evidence type="ECO:0000313" key="2">
    <source>
        <dbReference type="EMBL" id="BAC95756.1"/>
    </source>
</evidence>
<keyword evidence="1" id="KW-1133">Transmembrane helix</keyword>
<proteinExistence type="predicted"/>
<gene>
    <name evidence="2" type="ordered locus">VV2992</name>
</gene>
<dbReference type="GO" id="GO:0043107">
    <property type="term" value="P:type IV pilus-dependent motility"/>
    <property type="evidence" value="ECO:0007669"/>
    <property type="project" value="InterPro"/>
</dbReference>
<dbReference type="Proteomes" id="UP000002675">
    <property type="component" value="Chromosome I"/>
</dbReference>
<feature type="transmembrane region" description="Helical" evidence="1">
    <location>
        <begin position="51"/>
        <end position="74"/>
    </location>
</feature>
<dbReference type="InterPro" id="IPR014717">
    <property type="entry name" value="Transl_elong_EF1B/ribsomal_bS6"/>
</dbReference>
<organism evidence="2 3">
    <name type="scientific">Vibrio vulnificus (strain YJ016)</name>
    <dbReference type="NCBI Taxonomy" id="196600"/>
    <lineage>
        <taxon>Bacteria</taxon>
        <taxon>Pseudomonadati</taxon>
        <taxon>Pseudomonadota</taxon>
        <taxon>Gammaproteobacteria</taxon>
        <taxon>Vibrionales</taxon>
        <taxon>Vibrionaceae</taxon>
        <taxon>Vibrio</taxon>
    </lineage>
</organism>
<dbReference type="KEGG" id="vvy:VV2992"/>
<dbReference type="PANTHER" id="PTHR39555">
    <property type="entry name" value="FIMBRIAL ASSEMBLY PROTEIN PILO-LIKE PROTEIN-RELATED"/>
    <property type="match status" value="1"/>
</dbReference>
<dbReference type="InterPro" id="IPR007445">
    <property type="entry name" value="PilO"/>
</dbReference>
<keyword evidence="1" id="KW-0812">Transmembrane</keyword>
<dbReference type="Pfam" id="PF04350">
    <property type="entry name" value="PilO"/>
    <property type="match status" value="1"/>
</dbReference>